<protein>
    <submittedName>
        <fullName evidence="1">Uncharacterized protein</fullName>
    </submittedName>
</protein>
<evidence type="ECO:0000313" key="2">
    <source>
        <dbReference type="Proteomes" id="UP000830768"/>
    </source>
</evidence>
<name>A0ACD3ZBY1_FUSSC</name>
<dbReference type="EMBL" id="CP090036">
    <property type="protein sequence ID" value="UPK98620.1"/>
    <property type="molecule type" value="Genomic_DNA"/>
</dbReference>
<accession>A0ACD3ZBY1</accession>
<proteinExistence type="predicted"/>
<sequence length="143" mass="16097">MLLLFTKTLQAQVERSSSLEHDSALHVARHNSSNKKRLFSTSKMSSQDSRDQQSFWLSVSSSGDYDGNAQADQPPFPPIELPYTLARYLATPTRDDPFSTYALRDGGVSQAILNLLSLCVRLRRNMEEVRVDLAGLGSHFWYS</sequence>
<organism evidence="1 2">
    <name type="scientific">Fusarium solani subsp. cucurbitae</name>
    <name type="common">Neocosmosporum cucurbitae</name>
    <dbReference type="NCBI Taxonomy" id="2747967"/>
    <lineage>
        <taxon>Eukaryota</taxon>
        <taxon>Fungi</taxon>
        <taxon>Dikarya</taxon>
        <taxon>Ascomycota</taxon>
        <taxon>Pezizomycotina</taxon>
        <taxon>Sordariomycetes</taxon>
        <taxon>Hypocreomycetidae</taxon>
        <taxon>Hypocreales</taxon>
        <taxon>Nectriaceae</taxon>
        <taxon>Fusarium</taxon>
        <taxon>Fusarium solani species complex</taxon>
    </lineage>
</organism>
<gene>
    <name evidence="1" type="ORF">LCI18_009555</name>
</gene>
<evidence type="ECO:0000313" key="1">
    <source>
        <dbReference type="EMBL" id="UPK98620.1"/>
    </source>
</evidence>
<keyword evidence="2" id="KW-1185">Reference proteome</keyword>
<dbReference type="Proteomes" id="UP000830768">
    <property type="component" value="Chromosome 8"/>
</dbReference>
<reference evidence="1" key="1">
    <citation type="submission" date="2021-11" db="EMBL/GenBank/DDBJ databases">
        <title>Fusarium solani-melongenae Genome sequencing and assembly.</title>
        <authorList>
            <person name="Xie S."/>
            <person name="Huang L."/>
            <person name="Zhang X."/>
        </authorList>
    </citation>
    <scope>NUCLEOTIDE SEQUENCE</scope>
    <source>
        <strain evidence="1">CRI 24-3</strain>
    </source>
</reference>